<keyword evidence="2" id="KW-1185">Reference proteome</keyword>
<dbReference type="AlphaFoldDB" id="A0A8H4AP25"/>
<organism evidence="1 2">
    <name type="scientific">Gigaspora margarita</name>
    <dbReference type="NCBI Taxonomy" id="4874"/>
    <lineage>
        <taxon>Eukaryota</taxon>
        <taxon>Fungi</taxon>
        <taxon>Fungi incertae sedis</taxon>
        <taxon>Mucoromycota</taxon>
        <taxon>Glomeromycotina</taxon>
        <taxon>Glomeromycetes</taxon>
        <taxon>Diversisporales</taxon>
        <taxon>Gigasporaceae</taxon>
        <taxon>Gigaspora</taxon>
    </lineage>
</organism>
<accession>A0A8H4AP25</accession>
<evidence type="ECO:0000313" key="2">
    <source>
        <dbReference type="Proteomes" id="UP000439903"/>
    </source>
</evidence>
<reference evidence="1 2" key="1">
    <citation type="journal article" date="2019" name="Environ. Microbiol.">
        <title>At the nexus of three kingdoms: the genome of the mycorrhizal fungus Gigaspora margarita provides insights into plant, endobacterial and fungal interactions.</title>
        <authorList>
            <person name="Venice F."/>
            <person name="Ghignone S."/>
            <person name="Salvioli di Fossalunga A."/>
            <person name="Amselem J."/>
            <person name="Novero M."/>
            <person name="Xianan X."/>
            <person name="Sedzielewska Toro K."/>
            <person name="Morin E."/>
            <person name="Lipzen A."/>
            <person name="Grigoriev I.V."/>
            <person name="Henrissat B."/>
            <person name="Martin F.M."/>
            <person name="Bonfante P."/>
        </authorList>
    </citation>
    <scope>NUCLEOTIDE SEQUENCE [LARGE SCALE GENOMIC DNA]</scope>
    <source>
        <strain evidence="1 2">BEG34</strain>
    </source>
</reference>
<sequence length="380" mass="44523">MDNYCFRLEDPEENWITDQNDQEFTHDYLAATKIRSLLEDQIIENEEDDVENMLLEDEDDESYEILEVKILKRSSCVIFDNLNGEIKRCNSTTKLVSLSQLIETWEVEITLEENLDITELEVCSSHFNFDNSKLYSSGAKQRRKTSKSIIHRKKYLLCNKYKRFFSRGNNCIEYCWNICGKEIQVPCLGFKSCSAFQIISNITSRVTNNKHIRYICTNCFENNSGHLYIRQKSENPSITCVDNELHNNDTNHVLRLFSNWLSNLSYSQNKNRKEKVLWHMMKLLEFLNSSFLSSTNTEHNLSSPLLVKIAMKINKLENYSFTDKIYAKAKECRQFGEMLGELICDSRDEIKKNCNKLENPLSLNEYYASFPLALTSFLMN</sequence>
<proteinExistence type="predicted"/>
<protein>
    <submittedName>
        <fullName evidence="1">Uncharacterized protein</fullName>
    </submittedName>
</protein>
<comment type="caution">
    <text evidence="1">The sequence shown here is derived from an EMBL/GenBank/DDBJ whole genome shotgun (WGS) entry which is preliminary data.</text>
</comment>
<gene>
    <name evidence="1" type="ORF">F8M41_016694</name>
</gene>
<dbReference type="Proteomes" id="UP000439903">
    <property type="component" value="Unassembled WGS sequence"/>
</dbReference>
<dbReference type="OrthoDB" id="2437814at2759"/>
<name>A0A8H4AP25_GIGMA</name>
<evidence type="ECO:0000313" key="1">
    <source>
        <dbReference type="EMBL" id="KAF0519066.1"/>
    </source>
</evidence>
<dbReference type="EMBL" id="WTPW01000368">
    <property type="protein sequence ID" value="KAF0519066.1"/>
    <property type="molecule type" value="Genomic_DNA"/>
</dbReference>